<evidence type="ECO:0000313" key="3">
    <source>
        <dbReference type="Proteomes" id="UP001500393"/>
    </source>
</evidence>
<name>A0ABN2CI07_9ACTN</name>
<feature type="transmembrane region" description="Helical" evidence="1">
    <location>
        <begin position="190"/>
        <end position="212"/>
    </location>
</feature>
<keyword evidence="1" id="KW-0812">Transmembrane</keyword>
<protein>
    <submittedName>
        <fullName evidence="2">ABC transporter permease subunit</fullName>
    </submittedName>
</protein>
<keyword evidence="1" id="KW-0472">Membrane</keyword>
<accession>A0ABN2CI07</accession>
<feature type="transmembrane region" description="Helical" evidence="1">
    <location>
        <begin position="72"/>
        <end position="94"/>
    </location>
</feature>
<gene>
    <name evidence="2" type="ORF">GCM10009789_10560</name>
</gene>
<feature type="transmembrane region" description="Helical" evidence="1">
    <location>
        <begin position="161"/>
        <end position="183"/>
    </location>
</feature>
<feature type="transmembrane region" description="Helical" evidence="1">
    <location>
        <begin position="243"/>
        <end position="261"/>
    </location>
</feature>
<organism evidence="2 3">
    <name type="scientific">Kribbella sancticallisti</name>
    <dbReference type="NCBI Taxonomy" id="460087"/>
    <lineage>
        <taxon>Bacteria</taxon>
        <taxon>Bacillati</taxon>
        <taxon>Actinomycetota</taxon>
        <taxon>Actinomycetes</taxon>
        <taxon>Propionibacteriales</taxon>
        <taxon>Kribbellaceae</taxon>
        <taxon>Kribbella</taxon>
    </lineage>
</organism>
<evidence type="ECO:0000256" key="1">
    <source>
        <dbReference type="SAM" id="Phobius"/>
    </source>
</evidence>
<keyword evidence="3" id="KW-1185">Reference proteome</keyword>
<sequence>MTAQPALDVLPDQVSGGRVFARTCAAEWTRLWTIKATWWFLAVAAAMMLGFGTIAGLDAAGNPNQPVGDPAWTASTFTALPAQFAFLALVLTAVTSDYATGGIVPTLQWTPRRTIFFLARTLVAVVTATIAGALLALGSALAGFLAARPVLTLPLDEGIDVLATVAFVFAAGTALAAGLGFVLRNTAGALVSVFLLILLLPLLLPQFGYQWLTDVADLLPGSRAVFLLTGEPTDRGMTTTSSVITMLAWALGTLLLGWLRLMRDDANR</sequence>
<proteinExistence type="predicted"/>
<evidence type="ECO:0000313" key="2">
    <source>
        <dbReference type="EMBL" id="GAA1559037.1"/>
    </source>
</evidence>
<feature type="transmembrane region" description="Helical" evidence="1">
    <location>
        <begin position="115"/>
        <end position="141"/>
    </location>
</feature>
<dbReference type="Proteomes" id="UP001500393">
    <property type="component" value="Unassembled WGS sequence"/>
</dbReference>
<feature type="transmembrane region" description="Helical" evidence="1">
    <location>
        <begin position="38"/>
        <end position="60"/>
    </location>
</feature>
<reference evidence="2 3" key="1">
    <citation type="journal article" date="2019" name="Int. J. Syst. Evol. Microbiol.">
        <title>The Global Catalogue of Microorganisms (GCM) 10K type strain sequencing project: providing services to taxonomists for standard genome sequencing and annotation.</title>
        <authorList>
            <consortium name="The Broad Institute Genomics Platform"/>
            <consortium name="The Broad Institute Genome Sequencing Center for Infectious Disease"/>
            <person name="Wu L."/>
            <person name="Ma J."/>
        </authorList>
    </citation>
    <scope>NUCLEOTIDE SEQUENCE [LARGE SCALE GENOMIC DNA]</scope>
    <source>
        <strain evidence="2 3">JCM 14969</strain>
    </source>
</reference>
<comment type="caution">
    <text evidence="2">The sequence shown here is derived from an EMBL/GenBank/DDBJ whole genome shotgun (WGS) entry which is preliminary data.</text>
</comment>
<dbReference type="EMBL" id="BAAAOS010000007">
    <property type="protein sequence ID" value="GAA1559037.1"/>
    <property type="molecule type" value="Genomic_DNA"/>
</dbReference>
<keyword evidence="1" id="KW-1133">Transmembrane helix</keyword>